<dbReference type="GO" id="GO:1990281">
    <property type="term" value="C:efflux pump complex"/>
    <property type="evidence" value="ECO:0007669"/>
    <property type="project" value="TreeGrafter"/>
</dbReference>
<organism evidence="5 6">
    <name type="scientific">Salipiger abyssi</name>
    <dbReference type="NCBI Taxonomy" id="1250539"/>
    <lineage>
        <taxon>Bacteria</taxon>
        <taxon>Pseudomonadati</taxon>
        <taxon>Pseudomonadota</taxon>
        <taxon>Alphaproteobacteria</taxon>
        <taxon>Rhodobacterales</taxon>
        <taxon>Roseobacteraceae</taxon>
        <taxon>Salipiger</taxon>
    </lineage>
</organism>
<dbReference type="GO" id="GO:0015562">
    <property type="term" value="F:efflux transmembrane transporter activity"/>
    <property type="evidence" value="ECO:0007669"/>
    <property type="project" value="TreeGrafter"/>
</dbReference>
<dbReference type="PANTHER" id="PTHR30469:SF15">
    <property type="entry name" value="HLYD FAMILY OF SECRETION PROTEINS"/>
    <property type="match status" value="1"/>
</dbReference>
<evidence type="ECO:0000256" key="2">
    <source>
        <dbReference type="SAM" id="Coils"/>
    </source>
</evidence>
<dbReference type="PANTHER" id="PTHR30469">
    <property type="entry name" value="MULTIDRUG RESISTANCE PROTEIN MDTA"/>
    <property type="match status" value="1"/>
</dbReference>
<feature type="signal peptide" evidence="3">
    <location>
        <begin position="1"/>
        <end position="18"/>
    </location>
</feature>
<dbReference type="EMBL" id="CP015093">
    <property type="protein sequence ID" value="APZ53158.1"/>
    <property type="molecule type" value="Genomic_DNA"/>
</dbReference>
<evidence type="ECO:0000259" key="4">
    <source>
        <dbReference type="Pfam" id="PF25917"/>
    </source>
</evidence>
<keyword evidence="2" id="KW-0175">Coiled coil</keyword>
<dbReference type="AlphaFoldDB" id="A0A1P8UUV5"/>
<dbReference type="RefSeq" id="WP_076700573.1">
    <property type="nucleotide sequence ID" value="NZ_CP015093.1"/>
</dbReference>
<dbReference type="Gene3D" id="2.40.50.100">
    <property type="match status" value="1"/>
</dbReference>
<sequence length="322" mass="34324" precursor="true">MRALIALCATLFASALSAETLEISPQPVTMWKSVFGQIESRVQIPARARIGGTIEELTVTEGDRVEAGQQLARIEDDKLQFQIDSLDAQLEAARAQLTTAQSELTRGNALLERGVITTQTHEQLQTNVDVITSNISNLQAQRLVVEQQISEGAVLAPAAGIVLSVPLSRGSVVTMGESVAEIGGGGTFLRLSVPERHAGDLAEGDEIVITGAEGTRTGRLVKLYPLIQGGRLQADVEVEGLDARFVGRRVPVRLPVGTREALLVPESALTRAGGLDFVTVETPDGPLARVVVPGETVEQDGTPFREILTGLRAGDRVVTRDE</sequence>
<comment type="similarity">
    <text evidence="1">Belongs to the membrane fusion protein (MFP) (TC 8.A.1) family.</text>
</comment>
<reference evidence="5 6" key="1">
    <citation type="submission" date="2016-04" db="EMBL/GenBank/DDBJ databases">
        <title>Deep-sea bacteria in the southern Pacific.</title>
        <authorList>
            <person name="Tang K."/>
        </authorList>
    </citation>
    <scope>NUCLEOTIDE SEQUENCE [LARGE SCALE GENOMIC DNA]</scope>
    <source>
        <strain evidence="5 6">JLT2014</strain>
    </source>
</reference>
<keyword evidence="3" id="KW-0732">Signal</keyword>
<dbReference type="InterPro" id="IPR006143">
    <property type="entry name" value="RND_pump_MFP"/>
</dbReference>
<dbReference type="NCBIfam" id="TIGR01730">
    <property type="entry name" value="RND_mfp"/>
    <property type="match status" value="1"/>
</dbReference>
<dbReference type="STRING" id="1250539.Ga0080574_TMP2824"/>
<dbReference type="KEGG" id="paby:Ga0080574_TMP2824"/>
<accession>A0A1P8UUV5</accession>
<dbReference type="InterPro" id="IPR058625">
    <property type="entry name" value="MdtA-like_BSH"/>
</dbReference>
<feature type="chain" id="PRO_5012704326" evidence="3">
    <location>
        <begin position="19"/>
        <end position="322"/>
    </location>
</feature>
<evidence type="ECO:0000313" key="5">
    <source>
        <dbReference type="EMBL" id="APZ53158.1"/>
    </source>
</evidence>
<dbReference type="Pfam" id="PF25917">
    <property type="entry name" value="BSH_RND"/>
    <property type="match status" value="1"/>
</dbReference>
<evidence type="ECO:0000313" key="6">
    <source>
        <dbReference type="Proteomes" id="UP000187059"/>
    </source>
</evidence>
<gene>
    <name evidence="5" type="ORF">Ga0080574_TMP2824</name>
</gene>
<dbReference type="OrthoDB" id="7914255at2"/>
<keyword evidence="6" id="KW-1185">Reference proteome</keyword>
<evidence type="ECO:0000256" key="1">
    <source>
        <dbReference type="ARBA" id="ARBA00009477"/>
    </source>
</evidence>
<name>A0A1P8UUV5_9RHOB</name>
<protein>
    <submittedName>
        <fullName evidence="5">RND family efflux transporter, MFP subunit</fullName>
    </submittedName>
</protein>
<dbReference type="Gene3D" id="2.40.420.20">
    <property type="match status" value="1"/>
</dbReference>
<proteinExistence type="inferred from homology"/>
<dbReference type="Gene3D" id="1.10.287.470">
    <property type="entry name" value="Helix hairpin bin"/>
    <property type="match status" value="1"/>
</dbReference>
<feature type="domain" description="Multidrug resistance protein MdtA-like barrel-sandwich hybrid" evidence="4">
    <location>
        <begin position="47"/>
        <end position="178"/>
    </location>
</feature>
<evidence type="ECO:0000256" key="3">
    <source>
        <dbReference type="SAM" id="SignalP"/>
    </source>
</evidence>
<dbReference type="Proteomes" id="UP000187059">
    <property type="component" value="Chromosome"/>
</dbReference>
<feature type="coiled-coil region" evidence="2">
    <location>
        <begin position="76"/>
        <end position="141"/>
    </location>
</feature>
<dbReference type="SUPFAM" id="SSF111369">
    <property type="entry name" value="HlyD-like secretion proteins"/>
    <property type="match status" value="1"/>
</dbReference>